<dbReference type="GO" id="GO:0070822">
    <property type="term" value="C:Sin3-type complex"/>
    <property type="evidence" value="ECO:0007669"/>
    <property type="project" value="TreeGrafter"/>
</dbReference>
<keyword evidence="3 4" id="KW-0539">Nucleus</keyword>
<dbReference type="EMBL" id="DS995701">
    <property type="protein sequence ID" value="EEQ28402.1"/>
    <property type="molecule type" value="Genomic_DNA"/>
</dbReference>
<evidence type="ECO:0000256" key="5">
    <source>
        <dbReference type="SAM" id="MobiDB-lite"/>
    </source>
</evidence>
<feature type="region of interest" description="Disordered" evidence="5">
    <location>
        <begin position="460"/>
        <end position="481"/>
    </location>
</feature>
<dbReference type="InterPro" id="IPR003822">
    <property type="entry name" value="PAH"/>
</dbReference>
<dbReference type="VEuPathDB" id="FungiDB:MCYG_01290"/>
<dbReference type="PANTHER" id="PTHR12346">
    <property type="entry name" value="SIN3B-RELATED"/>
    <property type="match status" value="1"/>
</dbReference>
<dbReference type="GO" id="GO:0003714">
    <property type="term" value="F:transcription corepressor activity"/>
    <property type="evidence" value="ECO:0007669"/>
    <property type="project" value="InterPro"/>
</dbReference>
<dbReference type="PROSITE" id="PS51477">
    <property type="entry name" value="PAH"/>
    <property type="match status" value="1"/>
</dbReference>
<reference evidence="7" key="1">
    <citation type="journal article" date="2012" name="MBio">
        <title>Comparative genome analysis of Trichophyton rubrum and related dermatophytes reveals candidate genes involved in infection.</title>
        <authorList>
            <person name="Martinez D.A."/>
            <person name="Oliver B.G."/>
            <person name="Graeser Y."/>
            <person name="Goldberg J.M."/>
            <person name="Li W."/>
            <person name="Martinez-Rossi N.M."/>
            <person name="Monod M."/>
            <person name="Shelest E."/>
            <person name="Barton R.C."/>
            <person name="Birch E."/>
            <person name="Brakhage A.A."/>
            <person name="Chen Z."/>
            <person name="Gurr S.J."/>
            <person name="Heiman D."/>
            <person name="Heitman J."/>
            <person name="Kosti I."/>
            <person name="Rossi A."/>
            <person name="Saif S."/>
            <person name="Samalova M."/>
            <person name="Saunders C.W."/>
            <person name="Shea T."/>
            <person name="Summerbell R.C."/>
            <person name="Xu J."/>
            <person name="Young S."/>
            <person name="Zeng Q."/>
            <person name="Birren B.W."/>
            <person name="Cuomo C.A."/>
            <person name="White T.C."/>
        </authorList>
    </citation>
    <scope>NUCLEOTIDE SEQUENCE [LARGE SCALE GENOMIC DNA]</scope>
    <source>
        <strain evidence="7">ATCC MYA-4605 / CBS 113480</strain>
    </source>
</reference>
<protein>
    <submittedName>
        <fullName evidence="6">Uncharacterized protein</fullName>
    </submittedName>
</protein>
<dbReference type="AlphaFoldDB" id="C5FES8"/>
<feature type="region of interest" description="Disordered" evidence="5">
    <location>
        <begin position="525"/>
        <end position="549"/>
    </location>
</feature>
<dbReference type="eggNOG" id="KOG4204">
    <property type="taxonomic scope" value="Eukaryota"/>
</dbReference>
<name>C5FES8_ARTOC</name>
<dbReference type="GeneID" id="9228807"/>
<dbReference type="SUPFAM" id="SSF47762">
    <property type="entry name" value="PAH2 domain"/>
    <property type="match status" value="1"/>
</dbReference>
<dbReference type="Proteomes" id="UP000002035">
    <property type="component" value="Unassembled WGS sequence"/>
</dbReference>
<evidence type="ECO:0000256" key="2">
    <source>
        <dbReference type="ARBA" id="ARBA00022491"/>
    </source>
</evidence>
<dbReference type="RefSeq" id="XP_002851186.1">
    <property type="nucleotide sequence ID" value="XM_002851140.1"/>
</dbReference>
<dbReference type="Pfam" id="PF02671">
    <property type="entry name" value="PAH"/>
    <property type="match status" value="1"/>
</dbReference>
<keyword evidence="2" id="KW-0678">Repressor</keyword>
<evidence type="ECO:0000313" key="7">
    <source>
        <dbReference type="Proteomes" id="UP000002035"/>
    </source>
</evidence>
<proteinExistence type="predicted"/>
<organism evidence="6 7">
    <name type="scientific">Arthroderma otae (strain ATCC MYA-4605 / CBS 113480)</name>
    <name type="common">Microsporum canis</name>
    <dbReference type="NCBI Taxonomy" id="554155"/>
    <lineage>
        <taxon>Eukaryota</taxon>
        <taxon>Fungi</taxon>
        <taxon>Dikarya</taxon>
        <taxon>Ascomycota</taxon>
        <taxon>Pezizomycotina</taxon>
        <taxon>Eurotiomycetes</taxon>
        <taxon>Eurotiomycetidae</taxon>
        <taxon>Onygenales</taxon>
        <taxon>Arthrodermataceae</taxon>
        <taxon>Microsporum</taxon>
    </lineage>
</organism>
<dbReference type="Gene3D" id="1.20.1160.11">
    <property type="entry name" value="Paired amphipathic helix"/>
    <property type="match status" value="1"/>
</dbReference>
<evidence type="ECO:0000256" key="1">
    <source>
        <dbReference type="ARBA" id="ARBA00004123"/>
    </source>
</evidence>
<dbReference type="GO" id="GO:0000122">
    <property type="term" value="P:negative regulation of transcription by RNA polymerase II"/>
    <property type="evidence" value="ECO:0007669"/>
    <property type="project" value="TreeGrafter"/>
</dbReference>
<evidence type="ECO:0000313" key="6">
    <source>
        <dbReference type="EMBL" id="EEQ28402.1"/>
    </source>
</evidence>
<keyword evidence="7" id="KW-1185">Reference proteome</keyword>
<gene>
    <name evidence="6" type="ORF">MCYG_01290</name>
</gene>
<evidence type="ECO:0000256" key="3">
    <source>
        <dbReference type="ARBA" id="ARBA00023242"/>
    </source>
</evidence>
<dbReference type="OrthoDB" id="3436948at2759"/>
<dbReference type="InterPro" id="IPR036600">
    <property type="entry name" value="PAH_sf"/>
</dbReference>
<dbReference type="HOGENOM" id="CLU_346110_0_0_1"/>
<comment type="subcellular location">
    <subcellularLocation>
        <location evidence="1 4">Nucleus</location>
    </subcellularLocation>
</comment>
<dbReference type="FunFam" id="1.20.1160.11:FF:000001">
    <property type="entry name" value="Paired amphipathic helix protein Sin3"/>
    <property type="match status" value="1"/>
</dbReference>
<sequence>MEAPAGGLGRTILVDNLMEGRMATRHYAPRVKFPMTGVELKFPLKGLCLHENFSGATKIPINRDPYMHDAEQYPIQARRSRIENVVISQDSCLTLSFLPPVKSNAELLRSYAPSATSMHEKLDQQSISMHPWTFLNTQSANVWRCAASDSRRRMISFPQLPGCCWFHDGRRIQEYIRARDFAEIRSQASTVSKLISHLQTSCCRYILPITYSILSPITQINPTKFSVLIMAPEIPHQMRTPPPNTPEESLETVVTSTMKIGSSQLSDGVAHQAHPDKGASASRQKLLSVSSPFITISNPRPPYSYTQMVGTWWPYVSMSTLQGRIRSYPNNHRFILGTSLAIDRKINTLLTIMTQKAYRYLDQVRAQFIDQPDIYSTFLDILKGSKSRVIDIPYVVSRISKLFARYPSLIQGFNIFLPPEDQIECDSSNNPNTTYHCIARYETTPISPINPPEILATPLNTPTESSEPAAPSITYETSTPTSMLSEQLGIGKKTGYQIEYGAGNDPNTICVTDCPVANNALTPTQTAQGGGMNGVAPQQPDTAKDAGSFDSSTMMDPWSTSLPLPQMLAILVQPPELTRQKIELFPPIVVRLLQPGDMPNVCATATLLSNGVDVTDQLGGELIQSPIDGTFRFPGLTIYGQGVYHVRICLYRLDYDSCLQGVTQVGCVDNTLWVRRPLLYQTVNANTCIDDHTAYFPNLTIHASSLVIIIGQIEYSKYMVFKPVSDFTLEATNLKHRLYNFRDRLFLDKGRVWFDNGEIEQGKSLDNSVLLGDNRELYRKRTDSKFNGLFVGLERRVAMVVNGDNGVTCIAHNVLI</sequence>
<dbReference type="InterPro" id="IPR039774">
    <property type="entry name" value="Sin3-like"/>
</dbReference>
<dbReference type="PANTHER" id="PTHR12346:SF0">
    <property type="entry name" value="SIN3A, ISOFORM G"/>
    <property type="match status" value="1"/>
</dbReference>
<accession>C5FES8</accession>
<evidence type="ECO:0000256" key="4">
    <source>
        <dbReference type="PROSITE-ProRule" id="PRU00810"/>
    </source>
</evidence>
<dbReference type="STRING" id="554155.C5FES8"/>